<sequence>MLNSPEPRRSSALRLIRFLRLVYAVPLGLAIAGVVGGFVLDYGWYVAAASVGISLTIMALILGSIARSLHGTASPQSTRFVQRHGDRALAKIERLKTTGTQVNDAYVTELKLVVAPPNETAYRATARELIHPVRSAAYQPGTVVVVKHSPRYPGVVVVDADPPREWTERPWQAGVIGEERTPEPEARQGNAVGRLAMTVVSTVVVAVALLVPIRDDVLGQLLSPPDLFTADDLRAGVAKLSAESERFEDLTVESDQVRATVPGAYLSYRGGAVKRDSTSTGKPDKQFSANEVNFAAIPGLVASFGGDPADARVSIRREAAGITMTVRSANDSDRQLVADAKGVPALTADAFTENGFRQVAELLTKLSGRQEAYEAIIRTDHVEFQVPGPGPGTSDDYDWYRGRLVEHRPSPIQPDPGAPLFAVSNLSPKALPAILAKVNERMPGFPRDKVSVALRENDGTWSLTTSVEDEYGRGIEVTASPDGSTVAVLPTR</sequence>
<protein>
    <submittedName>
        <fullName evidence="2">Uncharacterized protein</fullName>
    </submittedName>
</protein>
<reference evidence="2 3" key="1">
    <citation type="submission" date="2016-10" db="EMBL/GenBank/DDBJ databases">
        <authorList>
            <person name="de Groot N.N."/>
        </authorList>
    </citation>
    <scope>NUCLEOTIDE SEQUENCE [LARGE SCALE GENOMIC DNA]</scope>
    <source>
        <strain evidence="2 3">DSM 44637</strain>
    </source>
</reference>
<feature type="transmembrane region" description="Helical" evidence="1">
    <location>
        <begin position="21"/>
        <end position="40"/>
    </location>
</feature>
<keyword evidence="1" id="KW-0812">Transmembrane</keyword>
<dbReference type="OrthoDB" id="3630275at2"/>
<accession>A0A1I5QIP3</accession>
<dbReference type="AlphaFoldDB" id="A0A1I5QIP3"/>
<dbReference type="EMBL" id="FOWC01000005">
    <property type="protein sequence ID" value="SFP46112.1"/>
    <property type="molecule type" value="Genomic_DNA"/>
</dbReference>
<dbReference type="Proteomes" id="UP000199137">
    <property type="component" value="Unassembled WGS sequence"/>
</dbReference>
<proteinExistence type="predicted"/>
<keyword evidence="1" id="KW-0472">Membrane</keyword>
<gene>
    <name evidence="2" type="ORF">SAMN05421854_105336</name>
</gene>
<keyword evidence="1" id="KW-1133">Transmembrane helix</keyword>
<evidence type="ECO:0000256" key="1">
    <source>
        <dbReference type="SAM" id="Phobius"/>
    </source>
</evidence>
<dbReference type="STRING" id="112413.SAMN05421854_105336"/>
<feature type="transmembrane region" description="Helical" evidence="1">
    <location>
        <begin position="195"/>
        <end position="213"/>
    </location>
</feature>
<name>A0A1I5QIP3_9PSEU</name>
<organism evidence="2 3">
    <name type="scientific">Amycolatopsis rubida</name>
    <dbReference type="NCBI Taxonomy" id="112413"/>
    <lineage>
        <taxon>Bacteria</taxon>
        <taxon>Bacillati</taxon>
        <taxon>Actinomycetota</taxon>
        <taxon>Actinomycetes</taxon>
        <taxon>Pseudonocardiales</taxon>
        <taxon>Pseudonocardiaceae</taxon>
        <taxon>Amycolatopsis</taxon>
    </lineage>
</organism>
<feature type="transmembrane region" description="Helical" evidence="1">
    <location>
        <begin position="46"/>
        <end position="66"/>
    </location>
</feature>
<evidence type="ECO:0000313" key="2">
    <source>
        <dbReference type="EMBL" id="SFP46112.1"/>
    </source>
</evidence>
<evidence type="ECO:0000313" key="3">
    <source>
        <dbReference type="Proteomes" id="UP000199137"/>
    </source>
</evidence>
<dbReference type="RefSeq" id="WP_093574370.1">
    <property type="nucleotide sequence ID" value="NZ_FOWC01000005.1"/>
</dbReference>